<evidence type="ECO:0000256" key="9">
    <source>
        <dbReference type="ARBA" id="ARBA00049229"/>
    </source>
</evidence>
<evidence type="ECO:0000256" key="1">
    <source>
        <dbReference type="ARBA" id="ARBA00004824"/>
    </source>
</evidence>
<comment type="pathway">
    <text evidence="2">Amino-acid biosynthesis; L-valine biosynthesis; L-valine from pyruvate: step 4/4.</text>
</comment>
<comment type="catalytic activity">
    <reaction evidence="7">
        <text>L-valine + 2-oxoglutarate = 3-methyl-2-oxobutanoate + L-glutamate</text>
        <dbReference type="Rhea" id="RHEA:24813"/>
        <dbReference type="ChEBI" id="CHEBI:11851"/>
        <dbReference type="ChEBI" id="CHEBI:16810"/>
        <dbReference type="ChEBI" id="CHEBI:29985"/>
        <dbReference type="ChEBI" id="CHEBI:57762"/>
        <dbReference type="EC" id="2.6.1.42"/>
    </reaction>
</comment>
<evidence type="ECO:0000313" key="10">
    <source>
        <dbReference type="EMBL" id="PWJ85124.1"/>
    </source>
</evidence>
<reference evidence="10 11" key="1">
    <citation type="submission" date="2018-05" db="EMBL/GenBank/DDBJ databases">
        <title>Genomic Encyclopedia of Type Strains, Phase IV (KMG-IV): sequencing the most valuable type-strain genomes for metagenomic binning, comparative biology and taxonomic classification.</title>
        <authorList>
            <person name="Goeker M."/>
        </authorList>
    </citation>
    <scope>NUCLEOTIDE SEQUENCE [LARGE SCALE GENOMIC DNA]</scope>
    <source>
        <strain evidence="10 11">DSM 2626</strain>
    </source>
</reference>
<evidence type="ECO:0000256" key="3">
    <source>
        <dbReference type="ARBA" id="ARBA00005072"/>
    </source>
</evidence>
<dbReference type="Pfam" id="PF01063">
    <property type="entry name" value="Aminotran_4"/>
    <property type="match status" value="1"/>
</dbReference>
<comment type="pathway">
    <text evidence="3">Amino-acid biosynthesis; L-leucine biosynthesis; L-leucine from 3-methyl-2-oxobutanoate: step 4/4.</text>
</comment>
<evidence type="ECO:0000256" key="8">
    <source>
        <dbReference type="ARBA" id="ARBA00048798"/>
    </source>
</evidence>
<evidence type="ECO:0000256" key="7">
    <source>
        <dbReference type="ARBA" id="ARBA00048212"/>
    </source>
</evidence>
<comment type="catalytic activity">
    <reaction evidence="8">
        <text>L-isoleucine + 2-oxoglutarate = (S)-3-methyl-2-oxopentanoate + L-glutamate</text>
        <dbReference type="Rhea" id="RHEA:24801"/>
        <dbReference type="ChEBI" id="CHEBI:16810"/>
        <dbReference type="ChEBI" id="CHEBI:29985"/>
        <dbReference type="ChEBI" id="CHEBI:35146"/>
        <dbReference type="ChEBI" id="CHEBI:58045"/>
        <dbReference type="EC" id="2.6.1.42"/>
    </reaction>
</comment>
<dbReference type="Gene3D" id="3.20.10.10">
    <property type="entry name" value="D-amino Acid Aminotransferase, subunit A, domain 2"/>
    <property type="match status" value="1"/>
</dbReference>
<dbReference type="SUPFAM" id="SSF56752">
    <property type="entry name" value="D-aminoacid aminotransferase-like PLP-dependent enzymes"/>
    <property type="match status" value="1"/>
</dbReference>
<evidence type="ECO:0000256" key="6">
    <source>
        <dbReference type="ARBA" id="ARBA00023304"/>
    </source>
</evidence>
<dbReference type="Proteomes" id="UP000245631">
    <property type="component" value="Unassembled WGS sequence"/>
</dbReference>
<keyword evidence="6" id="KW-0028">Amino-acid biosynthesis</keyword>
<dbReference type="InterPro" id="IPR036038">
    <property type="entry name" value="Aminotransferase-like"/>
</dbReference>
<organism evidence="10 11">
    <name type="scientific">Rhizobium loti</name>
    <name type="common">Mesorhizobium loti</name>
    <dbReference type="NCBI Taxonomy" id="381"/>
    <lineage>
        <taxon>Bacteria</taxon>
        <taxon>Pseudomonadati</taxon>
        <taxon>Pseudomonadota</taxon>
        <taxon>Alphaproteobacteria</taxon>
        <taxon>Hyphomicrobiales</taxon>
        <taxon>Phyllobacteriaceae</taxon>
        <taxon>Mesorhizobium</taxon>
    </lineage>
</organism>
<dbReference type="PANTHER" id="PTHR42743:SF11">
    <property type="entry name" value="AMINODEOXYCHORISMATE LYASE"/>
    <property type="match status" value="1"/>
</dbReference>
<name>A0A8E3B1E3_RHILI</name>
<protein>
    <recommendedName>
        <fullName evidence="5">branched-chain-amino-acid transaminase</fullName>
        <ecNumber evidence="5">2.6.1.42</ecNumber>
    </recommendedName>
</protein>
<keyword evidence="10" id="KW-0808">Transferase</keyword>
<comment type="pathway">
    <text evidence="1">Amino-acid biosynthesis; L-isoleucine biosynthesis; L-isoleucine from 2-oxobutanoate: step 4/4.</text>
</comment>
<dbReference type="InterPro" id="IPR050571">
    <property type="entry name" value="Class-IV_PLP-Dep_Aminotrnsfr"/>
</dbReference>
<comment type="caution">
    <text evidence="10">The sequence shown here is derived from an EMBL/GenBank/DDBJ whole genome shotgun (WGS) entry which is preliminary data.</text>
</comment>
<evidence type="ECO:0000256" key="4">
    <source>
        <dbReference type="ARBA" id="ARBA00009320"/>
    </source>
</evidence>
<dbReference type="GO" id="GO:0004084">
    <property type="term" value="F:branched-chain-amino-acid transaminase activity"/>
    <property type="evidence" value="ECO:0007669"/>
    <property type="project" value="UniProtKB-EC"/>
</dbReference>
<comment type="catalytic activity">
    <reaction evidence="9">
        <text>L-leucine + 2-oxoglutarate = 4-methyl-2-oxopentanoate + L-glutamate</text>
        <dbReference type="Rhea" id="RHEA:18321"/>
        <dbReference type="ChEBI" id="CHEBI:16810"/>
        <dbReference type="ChEBI" id="CHEBI:17865"/>
        <dbReference type="ChEBI" id="CHEBI:29985"/>
        <dbReference type="ChEBI" id="CHEBI:57427"/>
        <dbReference type="EC" id="2.6.1.42"/>
    </reaction>
</comment>
<accession>A0A8E3B1E3</accession>
<dbReference type="InterPro" id="IPR043132">
    <property type="entry name" value="BCAT-like_C"/>
</dbReference>
<keyword evidence="6" id="KW-0100">Branched-chain amino acid biosynthesis</keyword>
<dbReference type="EC" id="2.6.1.42" evidence="5"/>
<evidence type="ECO:0000256" key="5">
    <source>
        <dbReference type="ARBA" id="ARBA00013053"/>
    </source>
</evidence>
<dbReference type="AlphaFoldDB" id="A0A8E3B1E3"/>
<dbReference type="EMBL" id="QGGH01000028">
    <property type="protein sequence ID" value="PWJ85124.1"/>
    <property type="molecule type" value="Genomic_DNA"/>
</dbReference>
<proteinExistence type="inferred from homology"/>
<evidence type="ECO:0000313" key="11">
    <source>
        <dbReference type="Proteomes" id="UP000245631"/>
    </source>
</evidence>
<comment type="similarity">
    <text evidence="4">Belongs to the class-IV pyridoxal-phosphate-dependent aminotransferase family.</text>
</comment>
<gene>
    <name evidence="10" type="ORF">C8D77_1284</name>
</gene>
<sequence length="107" mass="11064">MCSPLRTGRLKTTPANSVLPGITRQTVFDLCGELGLSATAGDLGCGELKAADEVFIASTAGGIMPVTKIDAASIGDGKVGAITRELTSLYWKKHADPSWSTLVTALV</sequence>
<evidence type="ECO:0000256" key="2">
    <source>
        <dbReference type="ARBA" id="ARBA00004931"/>
    </source>
</evidence>
<dbReference type="InterPro" id="IPR001544">
    <property type="entry name" value="Aminotrans_IV"/>
</dbReference>
<dbReference type="GO" id="GO:0009082">
    <property type="term" value="P:branched-chain amino acid biosynthetic process"/>
    <property type="evidence" value="ECO:0007669"/>
    <property type="project" value="UniProtKB-KW"/>
</dbReference>
<dbReference type="PANTHER" id="PTHR42743">
    <property type="entry name" value="AMINO-ACID AMINOTRANSFERASE"/>
    <property type="match status" value="1"/>
</dbReference>